<organism evidence="1 2">
    <name type="scientific">Acinetobacter phage vB_AbaP_APK14</name>
    <dbReference type="NCBI Taxonomy" id="2483772"/>
    <lineage>
        <taxon>Viruses</taxon>
        <taxon>Duplodnaviria</taxon>
        <taxon>Heunggongvirae</taxon>
        <taxon>Uroviricota</taxon>
        <taxon>Caudoviricetes</taxon>
        <taxon>Autographivirales</taxon>
        <taxon>Autoscriptoviridae</taxon>
        <taxon>Beijerinckvirinae</taxon>
        <taxon>Friunavirus</taxon>
        <taxon>Friunavirus APK14</taxon>
    </lineage>
</organism>
<gene>
    <name evidence="1" type="ORF">ABPK482_gp17</name>
</gene>
<proteinExistence type="predicted"/>
<name>A0A4P1LUC4_9CAUD</name>
<evidence type="ECO:0000313" key="2">
    <source>
        <dbReference type="Proteomes" id="UP000298803"/>
    </source>
</evidence>
<keyword evidence="2" id="KW-1185">Reference proteome</keyword>
<sequence length="74" mass="8387">MKVKNCKVGQRVQVKHLIGLDKRYFGAGAVGVITRTEDVRDTEIHVYVKFDGSDKTCERFLYPSQLRKVKGDAS</sequence>
<dbReference type="EMBL" id="MK089780">
    <property type="protein sequence ID" value="AYR04362.1"/>
    <property type="molecule type" value="Genomic_DNA"/>
</dbReference>
<evidence type="ECO:0000313" key="1">
    <source>
        <dbReference type="EMBL" id="AYR04362.1"/>
    </source>
</evidence>
<reference evidence="1 2" key="1">
    <citation type="submission" date="2018-10" db="EMBL/GenBank/DDBJ databases">
        <authorList>
            <person name="Timoshina O.Y."/>
            <person name="Shneider M.M."/>
            <person name="Popova A.V."/>
            <person name="Shagin D.A."/>
            <person name="Shelenkov A.A."/>
            <person name="Mikhailova Y.V."/>
            <person name="Edelstein M.V."/>
        </authorList>
    </citation>
    <scope>NUCLEOTIDE SEQUENCE [LARGE SCALE GENOMIC DNA]</scope>
</reference>
<accession>A0A4P1LUC4</accession>
<dbReference type="Proteomes" id="UP000298803">
    <property type="component" value="Segment"/>
</dbReference>
<protein>
    <submittedName>
        <fullName evidence="1">Uncharacterized protein</fullName>
    </submittedName>
</protein>